<evidence type="ECO:0000259" key="1">
    <source>
        <dbReference type="Pfam" id="PF15977"/>
    </source>
</evidence>
<name>A0ABT8PRZ6_9ENTR</name>
<dbReference type="Gene3D" id="2.60.120.10">
    <property type="entry name" value="Jelly Rolls"/>
    <property type="match status" value="1"/>
</dbReference>
<proteinExistence type="predicted"/>
<gene>
    <name evidence="2" type="ORF">Q0A17_06775</name>
</gene>
<sequence>MPYEPDSSNSLHAFDFAKKTKPVMAIKRLQDKLQEFGTPVKLEVGEELFFSDDKETAFIFILSEGCASLCHFNTNLHTGTTFAPTIVGLIDGYSLYYDVENRPRHYIYAETRCTGYKVPLEKFVELCDTYNLWHDVARILAQRLMTMSAMEEELVGLNAYGSIRAVLIELWLYPEDIRSQLNIAAFIQKRTNLSRSRIMAVLSALKEGGYITIKTGKLVDLNKLPKAF</sequence>
<dbReference type="RefSeq" id="WP_301697529.1">
    <property type="nucleotide sequence ID" value="NZ_JAUJYW010000002.1"/>
</dbReference>
<dbReference type="Pfam" id="PF15977">
    <property type="entry name" value="HTH_46"/>
    <property type="match status" value="1"/>
</dbReference>
<organism evidence="2 3">
    <name type="scientific">Citrobacter enshiensis</name>
    <dbReference type="NCBI Taxonomy" id="2971264"/>
    <lineage>
        <taxon>Bacteria</taxon>
        <taxon>Pseudomonadati</taxon>
        <taxon>Pseudomonadota</taxon>
        <taxon>Gammaproteobacteria</taxon>
        <taxon>Enterobacterales</taxon>
        <taxon>Enterobacteriaceae</taxon>
        <taxon>Citrobacter</taxon>
    </lineage>
</organism>
<protein>
    <submittedName>
        <fullName evidence="2">Helix-turn-helix domain-containing protein</fullName>
    </submittedName>
</protein>
<evidence type="ECO:0000313" key="3">
    <source>
        <dbReference type="Proteomes" id="UP001174867"/>
    </source>
</evidence>
<dbReference type="EMBL" id="JAUJYW010000002">
    <property type="protein sequence ID" value="MDN8599112.1"/>
    <property type="molecule type" value="Genomic_DNA"/>
</dbReference>
<dbReference type="Proteomes" id="UP001174867">
    <property type="component" value="Unassembled WGS sequence"/>
</dbReference>
<keyword evidence="3" id="KW-1185">Reference proteome</keyword>
<feature type="domain" description="IprA winged helix-turn-helix" evidence="1">
    <location>
        <begin position="159"/>
        <end position="226"/>
    </location>
</feature>
<accession>A0ABT8PRZ6</accession>
<dbReference type="InterPro" id="IPR014710">
    <property type="entry name" value="RmlC-like_jellyroll"/>
</dbReference>
<dbReference type="InterPro" id="IPR018490">
    <property type="entry name" value="cNMP-bd_dom_sf"/>
</dbReference>
<reference evidence="2 3" key="1">
    <citation type="submission" date="2023-07" db="EMBL/GenBank/DDBJ databases">
        <title>Citrobacter selenititolerans sp. nov., isolated from seleniferous soil.</title>
        <authorList>
            <person name="Zhang S."/>
            <person name="Li K."/>
            <person name="Peng J."/>
            <person name="Wang H."/>
            <person name="Sun J."/>
            <person name="Guo Y."/>
        </authorList>
    </citation>
    <scope>NUCLEOTIDE SEQUENCE [LARGE SCALE GENOMIC DNA]</scope>
    <source>
        <strain evidence="2 3">S2-9</strain>
    </source>
</reference>
<dbReference type="InterPro" id="IPR041687">
    <property type="entry name" value="HTH_46"/>
</dbReference>
<comment type="caution">
    <text evidence="2">The sequence shown here is derived from an EMBL/GenBank/DDBJ whole genome shotgun (WGS) entry which is preliminary data.</text>
</comment>
<evidence type="ECO:0000313" key="2">
    <source>
        <dbReference type="EMBL" id="MDN8599112.1"/>
    </source>
</evidence>
<dbReference type="SUPFAM" id="SSF51206">
    <property type="entry name" value="cAMP-binding domain-like"/>
    <property type="match status" value="1"/>
</dbReference>